<dbReference type="PROSITE" id="PS50188">
    <property type="entry name" value="B302_SPRY"/>
    <property type="match status" value="1"/>
</dbReference>
<evidence type="ECO:0000313" key="12">
    <source>
        <dbReference type="Proteomes" id="UP001190640"/>
    </source>
</evidence>
<dbReference type="Pfam" id="PF13765">
    <property type="entry name" value="PRY"/>
    <property type="match status" value="1"/>
</dbReference>
<dbReference type="Gene3D" id="3.30.160.60">
    <property type="entry name" value="Classic Zinc Finger"/>
    <property type="match status" value="1"/>
</dbReference>
<evidence type="ECO:0000256" key="3">
    <source>
        <dbReference type="ARBA" id="ARBA00022723"/>
    </source>
</evidence>
<dbReference type="SUPFAM" id="SSF57850">
    <property type="entry name" value="RING/U-box"/>
    <property type="match status" value="1"/>
</dbReference>
<dbReference type="PROSITE" id="PS50089">
    <property type="entry name" value="ZF_RING_2"/>
    <property type="match status" value="1"/>
</dbReference>
<keyword evidence="12" id="KW-1185">Reference proteome</keyword>
<dbReference type="CDD" id="cd19762">
    <property type="entry name" value="Bbox2_TRIM7-like"/>
    <property type="match status" value="1"/>
</dbReference>
<dbReference type="GeneID" id="129327352"/>
<dbReference type="InterPro" id="IPR043136">
    <property type="entry name" value="B30.2/SPRY_sf"/>
</dbReference>
<dbReference type="InterPro" id="IPR013083">
    <property type="entry name" value="Znf_RING/FYVE/PHD"/>
</dbReference>
<evidence type="ECO:0000259" key="9">
    <source>
        <dbReference type="PROSITE" id="PS50089"/>
    </source>
</evidence>
<reference evidence="13" key="1">
    <citation type="submission" date="2025-08" db="UniProtKB">
        <authorList>
            <consortium name="RefSeq"/>
        </authorList>
    </citation>
    <scope>IDENTIFICATION</scope>
    <source>
        <tissue evidence="13">Blood</tissue>
    </source>
</reference>
<dbReference type="SUPFAM" id="SSF49899">
    <property type="entry name" value="Concanavalin A-like lectins/glucanases"/>
    <property type="match status" value="1"/>
</dbReference>
<dbReference type="InterPro" id="IPR017907">
    <property type="entry name" value="Znf_RING_CS"/>
</dbReference>
<dbReference type="SMART" id="SM00449">
    <property type="entry name" value="SPRY"/>
    <property type="match status" value="1"/>
</dbReference>
<accession>A0AA97J6L5</accession>
<dbReference type="Gene3D" id="3.30.40.10">
    <property type="entry name" value="Zinc/RING finger domain, C3HC4 (zinc finger)"/>
    <property type="match status" value="1"/>
</dbReference>
<dbReference type="InterPro" id="IPR003877">
    <property type="entry name" value="SPRY_dom"/>
</dbReference>
<proteinExistence type="inferred from homology"/>
<dbReference type="Gene3D" id="2.60.120.920">
    <property type="match status" value="1"/>
</dbReference>
<comment type="function">
    <text evidence="6">Neurotoxin that produces dose-dependent hypolocomotion and hyperalgesia in mice. May directly act on the central nervous system, as it is 6500-fold more potent when administered intracerebroventricularly than intraperitoneal.</text>
</comment>
<dbReference type="CDD" id="cd16594">
    <property type="entry name" value="RING-HC_TRIM7-like_C-IV"/>
    <property type="match status" value="1"/>
</dbReference>
<dbReference type="SMART" id="SM00184">
    <property type="entry name" value="RING"/>
    <property type="match status" value="1"/>
</dbReference>
<dbReference type="AlphaFoldDB" id="A0AA97J6L5"/>
<dbReference type="PROSITE" id="PS00518">
    <property type="entry name" value="ZF_RING_1"/>
    <property type="match status" value="1"/>
</dbReference>
<keyword evidence="8" id="KW-0175">Coiled coil</keyword>
<dbReference type="SMART" id="SM00336">
    <property type="entry name" value="BBOX"/>
    <property type="match status" value="1"/>
</dbReference>
<evidence type="ECO:0000313" key="13">
    <source>
        <dbReference type="RefSeq" id="XP_054831891.1"/>
    </source>
</evidence>
<comment type="similarity">
    <text evidence="1">Belongs to the ohanin/vespryn family.</text>
</comment>
<protein>
    <submittedName>
        <fullName evidence="13">E3 ubiquitin-protein ligase TRIM7-like</fullName>
    </submittedName>
</protein>
<evidence type="ECO:0000256" key="8">
    <source>
        <dbReference type="SAM" id="Coils"/>
    </source>
</evidence>
<dbReference type="Pfam" id="PF15227">
    <property type="entry name" value="zf-C3HC4_4"/>
    <property type="match status" value="1"/>
</dbReference>
<dbReference type="PRINTS" id="PR01407">
    <property type="entry name" value="BUTYPHLNCDUF"/>
</dbReference>
<dbReference type="PROSITE" id="PS50119">
    <property type="entry name" value="ZF_BBOX"/>
    <property type="match status" value="1"/>
</dbReference>
<evidence type="ECO:0000256" key="2">
    <source>
        <dbReference type="ARBA" id="ARBA00022699"/>
    </source>
</evidence>
<dbReference type="RefSeq" id="XP_054831891.1">
    <property type="nucleotide sequence ID" value="XM_054975916.1"/>
</dbReference>
<gene>
    <name evidence="13" type="primary">LOC129327352</name>
</gene>
<evidence type="ECO:0000256" key="6">
    <source>
        <dbReference type="ARBA" id="ARBA00034460"/>
    </source>
</evidence>
<keyword evidence="2" id="KW-0800">Toxin</keyword>
<sequence length="476" mass="54450">MAAGGPVAELCEEATCPICLEFFQDPVTIAKCGHNFCRACLARSWGESPAEASCPQCRGIAQPGDLRPNRQLANVVEIVKRMSLPGGNEEEAKNGRICKKHQESLNLFCQDDATLLCVVCERSKEHKEHEVIPAQEAAEKYKDKFCSCLETLKKKKERILACKAEIEKESRELFEQTGTERQEMVAECRQLRQFLEERERLLLAQMEEVEEEIARERDERLERLSVELSSLESLTREMEEKIQQPPGELLQDVRSTLQRCEEKDNFETLEAFPPALKWRIWDIYDLNVLLKGVTKQFKDTLVSGLQPQRANVRLDPYTAHPELILSNNTKSLRWREKTQDLPSNPERFDYWSAVLGCEGFTGGRHFWDVTVGIEGDWFVGVARRSVKRKGKSSLRVGTWSIGKIGELYQTIDDFPLFLSSEPKRIRVSLNYAGGQVAFFDADKAAILFVFSDTYFGRETLQPFFLVINKGRLRLSP</sequence>
<name>A0AA97J6L5_EUBMA</name>
<evidence type="ECO:0000256" key="5">
    <source>
        <dbReference type="ARBA" id="ARBA00022833"/>
    </source>
</evidence>
<evidence type="ECO:0000256" key="7">
    <source>
        <dbReference type="PROSITE-ProRule" id="PRU00024"/>
    </source>
</evidence>
<evidence type="ECO:0000259" key="10">
    <source>
        <dbReference type="PROSITE" id="PS50119"/>
    </source>
</evidence>
<evidence type="ECO:0000259" key="11">
    <source>
        <dbReference type="PROSITE" id="PS50188"/>
    </source>
</evidence>
<dbReference type="Pfam" id="PF00643">
    <property type="entry name" value="zf-B_box"/>
    <property type="match status" value="1"/>
</dbReference>
<dbReference type="GO" id="GO:0008270">
    <property type="term" value="F:zinc ion binding"/>
    <property type="evidence" value="ECO:0007669"/>
    <property type="project" value="UniProtKB-KW"/>
</dbReference>
<feature type="domain" description="B30.2/SPRY" evidence="11">
    <location>
        <begin position="292"/>
        <end position="476"/>
    </location>
</feature>
<organism evidence="12 13">
    <name type="scientific">Eublepharis macularius</name>
    <name type="common">Leopard gecko</name>
    <name type="synonym">Cyrtodactylus macularius</name>
    <dbReference type="NCBI Taxonomy" id="481883"/>
    <lineage>
        <taxon>Eukaryota</taxon>
        <taxon>Metazoa</taxon>
        <taxon>Chordata</taxon>
        <taxon>Craniata</taxon>
        <taxon>Vertebrata</taxon>
        <taxon>Euteleostomi</taxon>
        <taxon>Lepidosauria</taxon>
        <taxon>Squamata</taxon>
        <taxon>Bifurcata</taxon>
        <taxon>Gekkota</taxon>
        <taxon>Eublepharidae</taxon>
        <taxon>Eublepharinae</taxon>
        <taxon>Eublepharis</taxon>
    </lineage>
</organism>
<dbReference type="InterPro" id="IPR001870">
    <property type="entry name" value="B30.2/SPRY"/>
</dbReference>
<dbReference type="KEGG" id="emc:129327352"/>
<keyword evidence="4 7" id="KW-0863">Zinc-finger</keyword>
<evidence type="ECO:0000256" key="1">
    <source>
        <dbReference type="ARBA" id="ARBA00009651"/>
    </source>
</evidence>
<dbReference type="Pfam" id="PF00622">
    <property type="entry name" value="SPRY"/>
    <property type="match status" value="1"/>
</dbReference>
<feature type="domain" description="RING-type" evidence="9">
    <location>
        <begin position="16"/>
        <end position="58"/>
    </location>
</feature>
<dbReference type="InterPro" id="IPR003879">
    <property type="entry name" value="Butyrophylin_SPRY"/>
</dbReference>
<dbReference type="PANTHER" id="PTHR24103">
    <property type="entry name" value="E3 UBIQUITIN-PROTEIN LIGASE TRIM"/>
    <property type="match status" value="1"/>
</dbReference>
<dbReference type="SUPFAM" id="SSF57845">
    <property type="entry name" value="B-box zinc-binding domain"/>
    <property type="match status" value="1"/>
</dbReference>
<dbReference type="InterPro" id="IPR006574">
    <property type="entry name" value="PRY"/>
</dbReference>
<keyword evidence="5" id="KW-0862">Zinc</keyword>
<keyword evidence="2" id="KW-0528">Neurotoxin</keyword>
<dbReference type="InterPro" id="IPR000315">
    <property type="entry name" value="Znf_B-box"/>
</dbReference>
<evidence type="ECO:0000256" key="4">
    <source>
        <dbReference type="ARBA" id="ARBA00022771"/>
    </source>
</evidence>
<dbReference type="InterPro" id="IPR013320">
    <property type="entry name" value="ConA-like_dom_sf"/>
</dbReference>
<dbReference type="InterPro" id="IPR001841">
    <property type="entry name" value="Znf_RING"/>
</dbReference>
<dbReference type="Proteomes" id="UP001190640">
    <property type="component" value="Chromosome 4"/>
</dbReference>
<dbReference type="SMART" id="SM00589">
    <property type="entry name" value="PRY"/>
    <property type="match status" value="1"/>
</dbReference>
<feature type="coiled-coil region" evidence="8">
    <location>
        <begin position="149"/>
        <end position="241"/>
    </location>
</feature>
<dbReference type="InterPro" id="IPR050143">
    <property type="entry name" value="TRIM/RBCC"/>
</dbReference>
<feature type="domain" description="B box-type" evidence="10">
    <location>
        <begin position="93"/>
        <end position="134"/>
    </location>
</feature>
<keyword evidence="3" id="KW-0479">Metal-binding</keyword>